<dbReference type="OrthoDB" id="498125at2759"/>
<evidence type="ECO:0000259" key="10">
    <source>
        <dbReference type="Pfam" id="PF03372"/>
    </source>
</evidence>
<feature type="site" description="Important for catalytic activity" evidence="8">
    <location>
        <position position="236"/>
    </location>
</feature>
<keyword evidence="9" id="KW-0227">DNA damage</keyword>
<keyword evidence="5 7" id="KW-0460">Magnesium</keyword>
<feature type="binding site" evidence="7">
    <location>
        <position position="49"/>
    </location>
    <ligand>
        <name>Mg(2+)</name>
        <dbReference type="ChEBI" id="CHEBI:18420"/>
        <label>1</label>
    </ligand>
</feature>
<dbReference type="PROSITE" id="PS00728">
    <property type="entry name" value="AP_NUCLEASE_F1_3"/>
    <property type="match status" value="1"/>
</dbReference>
<dbReference type="NCBIfam" id="TIGR00195">
    <property type="entry name" value="exoDNase_III"/>
    <property type="match status" value="1"/>
</dbReference>
<protein>
    <recommendedName>
        <fullName evidence="9">DNA repair nuclease/redox regulator APEX1</fullName>
        <shortName evidence="9">APEN</shortName>
        <shortName evidence="9">REF-1</shortName>
        <ecNumber evidence="9">3.1.11.2</ecNumber>
        <ecNumber evidence="9">3.1.21.-</ecNumber>
    </recommendedName>
    <alternativeName>
        <fullName evidence="9">APEX nuclease</fullName>
    </alternativeName>
    <alternativeName>
        <fullName evidence="9">Apurinic-apyrimidinic endonuclease 1</fullName>
    </alternativeName>
    <alternativeName>
        <fullName evidence="9">Redox factor-1</fullName>
    </alternativeName>
    <component>
        <recommendedName>
            <fullName evidence="9">DNA repair nuclease/redox regulator APEX1, mitochondrial</fullName>
        </recommendedName>
    </component>
</protein>
<dbReference type="InterPro" id="IPR020848">
    <property type="entry name" value="AP_endonuclease_F1_CS"/>
</dbReference>
<evidence type="ECO:0000313" key="12">
    <source>
        <dbReference type="Proteomes" id="UP000193498"/>
    </source>
</evidence>
<accession>A0A1Y1XE21</accession>
<evidence type="ECO:0000313" key="11">
    <source>
        <dbReference type="EMBL" id="ORX84008.1"/>
    </source>
</evidence>
<feature type="binding site" evidence="7">
    <location>
        <position position="263"/>
    </location>
    <ligand>
        <name>Mg(2+)</name>
        <dbReference type="ChEBI" id="CHEBI:18420"/>
        <label>1</label>
    </ligand>
</feature>
<dbReference type="GO" id="GO:0003906">
    <property type="term" value="F:DNA-(apurinic or apyrimidinic site) endonuclease activity"/>
    <property type="evidence" value="ECO:0007669"/>
    <property type="project" value="TreeGrafter"/>
</dbReference>
<comment type="cofactor">
    <cofactor evidence="1">
        <name>Mn(2+)</name>
        <dbReference type="ChEBI" id="CHEBI:29035"/>
    </cofactor>
</comment>
<keyword evidence="7" id="KW-0464">Manganese</keyword>
<dbReference type="InterPro" id="IPR020847">
    <property type="entry name" value="AP_endonuclease_F1_BS"/>
</dbReference>
<dbReference type="NCBIfam" id="TIGR00633">
    <property type="entry name" value="xth"/>
    <property type="match status" value="1"/>
</dbReference>
<evidence type="ECO:0000256" key="1">
    <source>
        <dbReference type="ARBA" id="ARBA00001936"/>
    </source>
</evidence>
<dbReference type="Proteomes" id="UP000193498">
    <property type="component" value="Unassembled WGS sequence"/>
</dbReference>
<dbReference type="GO" id="GO:0046872">
    <property type="term" value="F:metal ion binding"/>
    <property type="evidence" value="ECO:0007669"/>
    <property type="project" value="UniProtKB-KW"/>
</dbReference>
<keyword evidence="4" id="KW-0378">Hydrolase</keyword>
<dbReference type="CDD" id="cd09087">
    <property type="entry name" value="Ape1-like_AP-endo"/>
    <property type="match status" value="1"/>
</dbReference>
<evidence type="ECO:0000256" key="9">
    <source>
        <dbReference type="RuleBase" id="RU362131"/>
    </source>
</evidence>
<dbReference type="PROSITE" id="PS00727">
    <property type="entry name" value="AP_NUCLEASE_F1_2"/>
    <property type="match status" value="1"/>
</dbReference>
<dbReference type="EMBL" id="MCFE01000623">
    <property type="protein sequence ID" value="ORX84008.1"/>
    <property type="molecule type" value="Genomic_DNA"/>
</dbReference>
<dbReference type="PANTHER" id="PTHR22748:SF6">
    <property type="entry name" value="DNA-(APURINIC OR APYRIMIDINIC SITE) ENDONUCLEASE"/>
    <property type="match status" value="1"/>
</dbReference>
<dbReference type="InterPro" id="IPR004808">
    <property type="entry name" value="AP_endonuc_1"/>
</dbReference>
<feature type="site" description="Interaction with DNA substrate" evidence="8">
    <location>
        <position position="263"/>
    </location>
</feature>
<feature type="domain" description="Endonuclease/exonuclease/phosphatase" evidence="10">
    <location>
        <begin position="18"/>
        <end position="263"/>
    </location>
</feature>
<feature type="binding site" evidence="7">
    <location>
        <position position="163"/>
    </location>
    <ligand>
        <name>Mg(2+)</name>
        <dbReference type="ChEBI" id="CHEBI:18420"/>
        <label>1</label>
    </ligand>
</feature>
<evidence type="ECO:0000256" key="6">
    <source>
        <dbReference type="PIRSR" id="PIRSR604808-1"/>
    </source>
</evidence>
<dbReference type="GO" id="GO:0005634">
    <property type="term" value="C:nucleus"/>
    <property type="evidence" value="ECO:0007669"/>
    <property type="project" value="TreeGrafter"/>
</dbReference>
<dbReference type="EC" id="3.1.11.2" evidence="9"/>
<comment type="cofactor">
    <cofactor evidence="7 9">
        <name>Mg(2+)</name>
        <dbReference type="ChEBI" id="CHEBI:18420"/>
    </cofactor>
    <cofactor evidence="7 9">
        <name>Mn(2+)</name>
        <dbReference type="ChEBI" id="CHEBI:29035"/>
    </cofactor>
    <text evidence="7 9">Probably binds two magnesium or manganese ions per subunit.</text>
</comment>
<dbReference type="Pfam" id="PF03372">
    <property type="entry name" value="Exo_endo_phos"/>
    <property type="match status" value="1"/>
</dbReference>
<dbReference type="GO" id="GO:0008311">
    <property type="term" value="F:double-stranded DNA 3'-5' DNA exonuclease activity"/>
    <property type="evidence" value="ECO:0007669"/>
    <property type="project" value="UniProtKB-EC"/>
</dbReference>
<evidence type="ECO:0000256" key="3">
    <source>
        <dbReference type="ARBA" id="ARBA00022723"/>
    </source>
</evidence>
<proteinExistence type="inferred from homology"/>
<feature type="site" description="Transition state stabilizer" evidence="8">
    <location>
        <position position="163"/>
    </location>
</feature>
<evidence type="ECO:0000256" key="8">
    <source>
        <dbReference type="PIRSR" id="PIRSR604808-3"/>
    </source>
</evidence>
<dbReference type="EC" id="3.1.21.-" evidence="9"/>
<dbReference type="InterPro" id="IPR036691">
    <property type="entry name" value="Endo/exonu/phosph_ase_sf"/>
</dbReference>
<keyword evidence="12" id="KW-1185">Reference proteome</keyword>
<gene>
    <name evidence="11" type="ORF">K493DRAFT_239487</name>
</gene>
<evidence type="ECO:0000256" key="5">
    <source>
        <dbReference type="ARBA" id="ARBA00022842"/>
    </source>
</evidence>
<dbReference type="PANTHER" id="PTHR22748">
    <property type="entry name" value="AP ENDONUCLEASE"/>
    <property type="match status" value="1"/>
</dbReference>
<comment type="similarity">
    <text evidence="2 9">Belongs to the DNA repair enzymes AP/ExoA family.</text>
</comment>
<feature type="active site" evidence="6">
    <location>
        <position position="122"/>
    </location>
</feature>
<feature type="binding site" evidence="7">
    <location>
        <position position="21"/>
    </location>
    <ligand>
        <name>Mg(2+)</name>
        <dbReference type="ChEBI" id="CHEBI:18420"/>
        <label>1</label>
    </ligand>
</feature>
<feature type="binding site" evidence="7">
    <location>
        <position position="161"/>
    </location>
    <ligand>
        <name>Mg(2+)</name>
        <dbReference type="ChEBI" id="CHEBI:18420"/>
        <label>1</label>
    </ligand>
</feature>
<evidence type="ECO:0000256" key="4">
    <source>
        <dbReference type="ARBA" id="ARBA00022801"/>
    </source>
</evidence>
<dbReference type="AlphaFoldDB" id="A0A1Y1XE21"/>
<reference evidence="11 12" key="1">
    <citation type="submission" date="2016-07" db="EMBL/GenBank/DDBJ databases">
        <title>Pervasive Adenine N6-methylation of Active Genes in Fungi.</title>
        <authorList>
            <consortium name="DOE Joint Genome Institute"/>
            <person name="Mondo S.J."/>
            <person name="Dannebaum R.O."/>
            <person name="Kuo R.C."/>
            <person name="Labutti K."/>
            <person name="Haridas S."/>
            <person name="Kuo A."/>
            <person name="Salamov A."/>
            <person name="Ahrendt S.R."/>
            <person name="Lipzen A."/>
            <person name="Sullivan W."/>
            <person name="Andreopoulos W.B."/>
            <person name="Clum A."/>
            <person name="Lindquist E."/>
            <person name="Daum C."/>
            <person name="Ramamoorthy G.K."/>
            <person name="Gryganskyi A."/>
            <person name="Culley D."/>
            <person name="Magnuson J.K."/>
            <person name="James T.Y."/>
            <person name="O'Malley M.A."/>
            <person name="Stajich J.E."/>
            <person name="Spatafora J.W."/>
            <person name="Visel A."/>
            <person name="Grigoriev I.V."/>
        </authorList>
    </citation>
    <scope>NUCLEOTIDE SEQUENCE [LARGE SCALE GENOMIC DNA]</scope>
    <source>
        <strain evidence="11 12">CBS 931.73</strain>
    </source>
</reference>
<dbReference type="STRING" id="1314790.A0A1Y1XE21"/>
<keyword evidence="3 7" id="KW-0479">Metal-binding</keyword>
<name>A0A1Y1XE21_9FUNG</name>
<sequence>MPGTYSYEELPENQIKLVSWNVNSLNAAMKKGFLEYVKAENPDILCLQETKLNQAPKDVLKKEYKYQYWPCCQSGKKGYAGTAILSRIEPLQVTYGLDDSDLDDEGRVITLEFEAYFLVACYIPNAGEKLVRLKFREEWDVKMSEMLDKLNAKKPVIWAGDLNVAHEEIDLARPAQNRNKTPGFTDAERAGFSKCLSLSSGAMVDTFRHLHPDQSTYTYFSYRFQCRKKNLGWRLDYFVVSEALVPKVVHSAPRCECYGASDHVPIVLILEK</sequence>
<dbReference type="PROSITE" id="PS51435">
    <property type="entry name" value="AP_NUCLEASE_F1_4"/>
    <property type="match status" value="1"/>
</dbReference>
<feature type="binding site" evidence="7">
    <location>
        <position position="262"/>
    </location>
    <ligand>
        <name>Mg(2+)</name>
        <dbReference type="ChEBI" id="CHEBI:18420"/>
        <label>1</label>
    </ligand>
</feature>
<dbReference type="SUPFAM" id="SSF56219">
    <property type="entry name" value="DNase I-like"/>
    <property type="match status" value="1"/>
</dbReference>
<dbReference type="PROSITE" id="PS00726">
    <property type="entry name" value="AP_NUCLEASE_F1_1"/>
    <property type="match status" value="1"/>
</dbReference>
<feature type="active site" description="Proton donor/acceptor" evidence="6">
    <location>
        <position position="161"/>
    </location>
</feature>
<dbReference type="InParanoid" id="A0A1Y1XE21"/>
<keyword evidence="9" id="KW-0234">DNA repair</keyword>
<comment type="caution">
    <text evidence="11">The sequence shown here is derived from an EMBL/GenBank/DDBJ whole genome shotgun (WGS) entry which is preliminary data.</text>
</comment>
<dbReference type="GO" id="GO:0008081">
    <property type="term" value="F:phosphoric diester hydrolase activity"/>
    <property type="evidence" value="ECO:0007669"/>
    <property type="project" value="TreeGrafter"/>
</dbReference>
<dbReference type="GO" id="GO:0003677">
    <property type="term" value="F:DNA binding"/>
    <property type="evidence" value="ECO:0007669"/>
    <property type="project" value="InterPro"/>
</dbReference>
<dbReference type="Gene3D" id="3.60.10.10">
    <property type="entry name" value="Endonuclease/exonuclease/phosphatase"/>
    <property type="match status" value="1"/>
</dbReference>
<organism evidence="11 12">
    <name type="scientific">Basidiobolus meristosporus CBS 931.73</name>
    <dbReference type="NCBI Taxonomy" id="1314790"/>
    <lineage>
        <taxon>Eukaryota</taxon>
        <taxon>Fungi</taxon>
        <taxon>Fungi incertae sedis</taxon>
        <taxon>Zoopagomycota</taxon>
        <taxon>Entomophthoromycotina</taxon>
        <taxon>Basidiobolomycetes</taxon>
        <taxon>Basidiobolales</taxon>
        <taxon>Basidiobolaceae</taxon>
        <taxon>Basidiobolus</taxon>
    </lineage>
</organism>
<evidence type="ECO:0000256" key="2">
    <source>
        <dbReference type="ARBA" id="ARBA00007092"/>
    </source>
</evidence>
<dbReference type="GO" id="GO:0006284">
    <property type="term" value="P:base-excision repair"/>
    <property type="evidence" value="ECO:0007669"/>
    <property type="project" value="TreeGrafter"/>
</dbReference>
<feature type="active site" description="Proton acceptor" evidence="6">
    <location>
        <position position="263"/>
    </location>
</feature>
<evidence type="ECO:0000256" key="7">
    <source>
        <dbReference type="PIRSR" id="PIRSR604808-2"/>
    </source>
</evidence>
<dbReference type="InterPro" id="IPR005135">
    <property type="entry name" value="Endo/exonuclease/phosphatase"/>
</dbReference>